<keyword evidence="1 5" id="KW-0963">Cytoplasm</keyword>
<dbReference type="HAMAP" id="MF_00651">
    <property type="entry name" value="Nuclease_YqgF"/>
    <property type="match status" value="1"/>
</dbReference>
<dbReference type="EC" id="3.1.-.-" evidence="5"/>
<dbReference type="GO" id="GO:0005829">
    <property type="term" value="C:cytosol"/>
    <property type="evidence" value="ECO:0007669"/>
    <property type="project" value="TreeGrafter"/>
</dbReference>
<dbReference type="InterPro" id="IPR012337">
    <property type="entry name" value="RNaseH-like_sf"/>
</dbReference>
<comment type="function">
    <text evidence="5">Could be a nuclease involved in processing of the 5'-end of pre-16S rRNA.</text>
</comment>
<reference evidence="7" key="1">
    <citation type="submission" date="2020-08" db="EMBL/GenBank/DDBJ databases">
        <title>Genome public.</title>
        <authorList>
            <person name="Liu C."/>
            <person name="Sun Q."/>
        </authorList>
    </citation>
    <scope>NUCLEOTIDE SEQUENCE</scope>
    <source>
        <strain evidence="7">NSJ-33</strain>
    </source>
</reference>
<keyword evidence="2 5" id="KW-0690">Ribosome biogenesis</keyword>
<dbReference type="Proteomes" id="UP000610760">
    <property type="component" value="Unassembled WGS sequence"/>
</dbReference>
<dbReference type="SMART" id="SM00732">
    <property type="entry name" value="YqgFc"/>
    <property type="match status" value="1"/>
</dbReference>
<accession>A0A926E352</accession>
<dbReference type="InterPro" id="IPR037027">
    <property type="entry name" value="YqgF/RNaseH-like_dom_sf"/>
</dbReference>
<dbReference type="PANTHER" id="PTHR33317">
    <property type="entry name" value="POLYNUCLEOTIDYL TRANSFERASE, RIBONUCLEASE H-LIKE SUPERFAMILY PROTEIN"/>
    <property type="match status" value="1"/>
</dbReference>
<dbReference type="GO" id="GO:0000967">
    <property type="term" value="P:rRNA 5'-end processing"/>
    <property type="evidence" value="ECO:0007669"/>
    <property type="project" value="UniProtKB-UniRule"/>
</dbReference>
<dbReference type="Gene3D" id="3.30.420.140">
    <property type="entry name" value="YqgF/RNase H-like domain"/>
    <property type="match status" value="1"/>
</dbReference>
<dbReference type="AlphaFoldDB" id="A0A926E352"/>
<comment type="similarity">
    <text evidence="5">Belongs to the YqgF HJR family.</text>
</comment>
<dbReference type="GO" id="GO:0004518">
    <property type="term" value="F:nuclease activity"/>
    <property type="evidence" value="ECO:0007669"/>
    <property type="project" value="UniProtKB-KW"/>
</dbReference>
<dbReference type="CDD" id="cd16964">
    <property type="entry name" value="YqgF"/>
    <property type="match status" value="1"/>
</dbReference>
<protein>
    <recommendedName>
        <fullName evidence="5">Putative pre-16S rRNA nuclease</fullName>
        <ecNumber evidence="5">3.1.-.-</ecNumber>
    </recommendedName>
</protein>
<evidence type="ECO:0000259" key="6">
    <source>
        <dbReference type="SMART" id="SM00732"/>
    </source>
</evidence>
<evidence type="ECO:0000256" key="3">
    <source>
        <dbReference type="ARBA" id="ARBA00022722"/>
    </source>
</evidence>
<evidence type="ECO:0000313" key="8">
    <source>
        <dbReference type="Proteomes" id="UP000610760"/>
    </source>
</evidence>
<gene>
    <name evidence="7" type="primary">ruvX</name>
    <name evidence="7" type="ORF">H8710_04725</name>
</gene>
<evidence type="ECO:0000256" key="4">
    <source>
        <dbReference type="ARBA" id="ARBA00022801"/>
    </source>
</evidence>
<keyword evidence="4 5" id="KW-0378">Hydrolase</keyword>
<keyword evidence="8" id="KW-1185">Reference proteome</keyword>
<dbReference type="InterPro" id="IPR006641">
    <property type="entry name" value="YqgF/RNaseH-like_dom"/>
</dbReference>
<evidence type="ECO:0000256" key="5">
    <source>
        <dbReference type="HAMAP-Rule" id="MF_00651"/>
    </source>
</evidence>
<dbReference type="EMBL" id="JACRSV010000001">
    <property type="protein sequence ID" value="MBC8559372.1"/>
    <property type="molecule type" value="Genomic_DNA"/>
</dbReference>
<evidence type="ECO:0000256" key="2">
    <source>
        <dbReference type="ARBA" id="ARBA00022517"/>
    </source>
</evidence>
<proteinExistence type="inferred from homology"/>
<name>A0A926E352_9FIRM</name>
<comment type="subcellular location">
    <subcellularLocation>
        <location evidence="5">Cytoplasm</location>
    </subcellularLocation>
</comment>
<dbReference type="NCBIfam" id="TIGR00250">
    <property type="entry name" value="RNAse_H_YqgF"/>
    <property type="match status" value="1"/>
</dbReference>
<sequence length="140" mass="15597">MKIMAVDYGDARTGLAACDRTEFLASPIGVIQEYNFENTVKKVSYAVEEYAVQMVVVGHPLNMDGTAGERAEKCALFAEKLKALVNVPVVLWDERSTTVSAHQVLNETNTRGKKRKEVVDAVAATIILESYLNYRRNNKE</sequence>
<dbReference type="Pfam" id="PF03652">
    <property type="entry name" value="RuvX"/>
    <property type="match status" value="1"/>
</dbReference>
<keyword evidence="3 5" id="KW-0540">Nuclease</keyword>
<evidence type="ECO:0000256" key="1">
    <source>
        <dbReference type="ARBA" id="ARBA00022490"/>
    </source>
</evidence>
<comment type="caution">
    <text evidence="7">The sequence shown here is derived from an EMBL/GenBank/DDBJ whole genome shotgun (WGS) entry which is preliminary data.</text>
</comment>
<dbReference type="SUPFAM" id="SSF53098">
    <property type="entry name" value="Ribonuclease H-like"/>
    <property type="match status" value="1"/>
</dbReference>
<dbReference type="GO" id="GO:0016788">
    <property type="term" value="F:hydrolase activity, acting on ester bonds"/>
    <property type="evidence" value="ECO:0007669"/>
    <property type="project" value="UniProtKB-UniRule"/>
</dbReference>
<dbReference type="PANTHER" id="PTHR33317:SF4">
    <property type="entry name" value="POLYNUCLEOTIDYL TRANSFERASE, RIBONUCLEASE H-LIKE SUPERFAMILY PROTEIN"/>
    <property type="match status" value="1"/>
</dbReference>
<organism evidence="7 8">
    <name type="scientific">Fumia xinanensis</name>
    <dbReference type="NCBI Taxonomy" id="2763659"/>
    <lineage>
        <taxon>Bacteria</taxon>
        <taxon>Bacillati</taxon>
        <taxon>Bacillota</taxon>
        <taxon>Clostridia</taxon>
        <taxon>Eubacteriales</taxon>
        <taxon>Oscillospiraceae</taxon>
        <taxon>Fumia</taxon>
    </lineage>
</organism>
<feature type="domain" description="YqgF/RNase H-like" evidence="6">
    <location>
        <begin position="1"/>
        <end position="101"/>
    </location>
</feature>
<dbReference type="InterPro" id="IPR005227">
    <property type="entry name" value="YqgF"/>
</dbReference>
<evidence type="ECO:0000313" key="7">
    <source>
        <dbReference type="EMBL" id="MBC8559372.1"/>
    </source>
</evidence>
<dbReference type="RefSeq" id="WP_249294266.1">
    <property type="nucleotide sequence ID" value="NZ_JACRSV010000001.1"/>
</dbReference>